<gene>
    <name evidence="6" type="ORF">ACHAWU_002797</name>
</gene>
<accession>A0ABD3M2N3</accession>
<evidence type="ECO:0000259" key="5">
    <source>
        <dbReference type="Pfam" id="PF00636"/>
    </source>
</evidence>
<organism evidence="6 7">
    <name type="scientific">Discostella pseudostelligera</name>
    <dbReference type="NCBI Taxonomy" id="259834"/>
    <lineage>
        <taxon>Eukaryota</taxon>
        <taxon>Sar</taxon>
        <taxon>Stramenopiles</taxon>
        <taxon>Ochrophyta</taxon>
        <taxon>Bacillariophyta</taxon>
        <taxon>Coscinodiscophyceae</taxon>
        <taxon>Thalassiosirophycidae</taxon>
        <taxon>Stephanodiscales</taxon>
        <taxon>Stephanodiscaceae</taxon>
        <taxon>Discostella</taxon>
    </lineage>
</organism>
<feature type="domain" description="RNase III" evidence="5">
    <location>
        <begin position="108"/>
        <end position="207"/>
    </location>
</feature>
<dbReference type="PANTHER" id="PTHR34276:SF1">
    <property type="entry name" value="MINI-RIBONUCLEASE 3"/>
    <property type="match status" value="1"/>
</dbReference>
<keyword evidence="2" id="KW-0255">Endonuclease</keyword>
<evidence type="ECO:0000256" key="1">
    <source>
        <dbReference type="ARBA" id="ARBA00022722"/>
    </source>
</evidence>
<reference evidence="6 7" key="1">
    <citation type="submission" date="2024-10" db="EMBL/GenBank/DDBJ databases">
        <title>Updated reference genomes for cyclostephanoid diatoms.</title>
        <authorList>
            <person name="Roberts W.R."/>
            <person name="Alverson A.J."/>
        </authorList>
    </citation>
    <scope>NUCLEOTIDE SEQUENCE [LARGE SCALE GENOMIC DNA]</scope>
    <source>
        <strain evidence="6 7">AJA232-27</strain>
    </source>
</reference>
<feature type="compositionally biased region" description="Low complexity" evidence="4">
    <location>
        <begin position="61"/>
        <end position="70"/>
    </location>
</feature>
<dbReference type="GO" id="GO:0004519">
    <property type="term" value="F:endonuclease activity"/>
    <property type="evidence" value="ECO:0007669"/>
    <property type="project" value="UniProtKB-KW"/>
</dbReference>
<dbReference type="Proteomes" id="UP001530293">
    <property type="component" value="Unassembled WGS sequence"/>
</dbReference>
<evidence type="ECO:0000256" key="3">
    <source>
        <dbReference type="ARBA" id="ARBA00022801"/>
    </source>
</evidence>
<keyword evidence="1" id="KW-0540">Nuclease</keyword>
<name>A0ABD3M2N3_9STRA</name>
<dbReference type="InterPro" id="IPR036389">
    <property type="entry name" value="RNase_III_sf"/>
</dbReference>
<dbReference type="InterPro" id="IPR000999">
    <property type="entry name" value="RNase_III_dom"/>
</dbReference>
<protein>
    <recommendedName>
        <fullName evidence="5">RNase III domain-containing protein</fullName>
    </recommendedName>
</protein>
<dbReference type="Pfam" id="PF00636">
    <property type="entry name" value="Ribonuclease_3"/>
    <property type="match status" value="1"/>
</dbReference>
<dbReference type="Gene3D" id="1.10.1520.10">
    <property type="entry name" value="Ribonuclease III domain"/>
    <property type="match status" value="1"/>
</dbReference>
<feature type="compositionally biased region" description="Polar residues" evidence="4">
    <location>
        <begin position="71"/>
        <end position="81"/>
    </location>
</feature>
<dbReference type="SUPFAM" id="SSF69065">
    <property type="entry name" value="RNase III domain-like"/>
    <property type="match status" value="1"/>
</dbReference>
<evidence type="ECO:0000313" key="6">
    <source>
        <dbReference type="EMBL" id="KAL3757877.1"/>
    </source>
</evidence>
<sequence length="229" mass="25625">MMQSSFVAFCHFSWLCSKQHEMYSYPRPEMMSRRHLIGRSLAPLPSSCRDLSTVITHAAVGSSGEGTSTEMGNNTQHNSSEQNDDPSMFLELMSPIASAKPDQMSASSLAYLGDVLFELFVRSRYVWPSRRMSDLQDKVVSVVRAEAQSIMLQKFVEMFPLTPTEQSVLARGRNANLTASKKSKGANASAYQDSSAFEALLGYTYICDKPRFSEMISWMKKELDELDAV</sequence>
<comment type="caution">
    <text evidence="6">The sequence shown here is derived from an EMBL/GenBank/DDBJ whole genome shotgun (WGS) entry which is preliminary data.</text>
</comment>
<evidence type="ECO:0000313" key="7">
    <source>
        <dbReference type="Proteomes" id="UP001530293"/>
    </source>
</evidence>
<dbReference type="HAMAP" id="MF_01468">
    <property type="entry name" value="RNase_Mini_III"/>
    <property type="match status" value="1"/>
</dbReference>
<dbReference type="EMBL" id="JALLBG020000247">
    <property type="protein sequence ID" value="KAL3757877.1"/>
    <property type="molecule type" value="Genomic_DNA"/>
</dbReference>
<dbReference type="AlphaFoldDB" id="A0ABD3M2N3"/>
<evidence type="ECO:0000256" key="4">
    <source>
        <dbReference type="SAM" id="MobiDB-lite"/>
    </source>
</evidence>
<keyword evidence="3" id="KW-0378">Hydrolase</keyword>
<dbReference type="InterPro" id="IPR008226">
    <property type="entry name" value="Mini3_fam"/>
</dbReference>
<evidence type="ECO:0000256" key="2">
    <source>
        <dbReference type="ARBA" id="ARBA00022759"/>
    </source>
</evidence>
<dbReference type="GO" id="GO:0016787">
    <property type="term" value="F:hydrolase activity"/>
    <property type="evidence" value="ECO:0007669"/>
    <property type="project" value="UniProtKB-KW"/>
</dbReference>
<keyword evidence="7" id="KW-1185">Reference proteome</keyword>
<proteinExistence type="inferred from homology"/>
<feature type="region of interest" description="Disordered" evidence="4">
    <location>
        <begin position="61"/>
        <end position="86"/>
    </location>
</feature>
<dbReference type="PANTHER" id="PTHR34276">
    <property type="entry name" value="MINI-RIBONUCLEASE 3"/>
    <property type="match status" value="1"/>
</dbReference>